<name>A0A9P4QNF0_9PLEO</name>
<evidence type="ECO:0000313" key="2">
    <source>
        <dbReference type="Proteomes" id="UP000799444"/>
    </source>
</evidence>
<dbReference type="AlphaFoldDB" id="A0A9P4QNF0"/>
<organism evidence="1 2">
    <name type="scientific">Polyplosphaeria fusca</name>
    <dbReference type="NCBI Taxonomy" id="682080"/>
    <lineage>
        <taxon>Eukaryota</taxon>
        <taxon>Fungi</taxon>
        <taxon>Dikarya</taxon>
        <taxon>Ascomycota</taxon>
        <taxon>Pezizomycotina</taxon>
        <taxon>Dothideomycetes</taxon>
        <taxon>Pleosporomycetidae</taxon>
        <taxon>Pleosporales</taxon>
        <taxon>Tetraplosphaeriaceae</taxon>
        <taxon>Polyplosphaeria</taxon>
    </lineage>
</organism>
<sequence length="83" mass="9440">MYRWGVLNLRQIPHCSANLWALLGGLIERQAMLLAWHVAILQVFARCLPSSSGSNESNASFILPSLSVRIDFERSLFEDRLRP</sequence>
<keyword evidence="2" id="KW-1185">Reference proteome</keyword>
<dbReference type="Proteomes" id="UP000799444">
    <property type="component" value="Unassembled WGS sequence"/>
</dbReference>
<accession>A0A9P4QNF0</accession>
<dbReference type="EMBL" id="ML996301">
    <property type="protein sequence ID" value="KAF2727991.1"/>
    <property type="molecule type" value="Genomic_DNA"/>
</dbReference>
<protein>
    <submittedName>
        <fullName evidence="1">Uncharacterized protein</fullName>
    </submittedName>
</protein>
<evidence type="ECO:0000313" key="1">
    <source>
        <dbReference type="EMBL" id="KAF2727991.1"/>
    </source>
</evidence>
<gene>
    <name evidence="1" type="ORF">EJ04DRAFT_122536</name>
</gene>
<reference evidence="1" key="1">
    <citation type="journal article" date="2020" name="Stud. Mycol.">
        <title>101 Dothideomycetes genomes: a test case for predicting lifestyles and emergence of pathogens.</title>
        <authorList>
            <person name="Haridas S."/>
            <person name="Albert R."/>
            <person name="Binder M."/>
            <person name="Bloem J."/>
            <person name="Labutti K."/>
            <person name="Salamov A."/>
            <person name="Andreopoulos B."/>
            <person name="Baker S."/>
            <person name="Barry K."/>
            <person name="Bills G."/>
            <person name="Bluhm B."/>
            <person name="Cannon C."/>
            <person name="Castanera R."/>
            <person name="Culley D."/>
            <person name="Daum C."/>
            <person name="Ezra D."/>
            <person name="Gonzalez J."/>
            <person name="Henrissat B."/>
            <person name="Kuo A."/>
            <person name="Liang C."/>
            <person name="Lipzen A."/>
            <person name="Lutzoni F."/>
            <person name="Magnuson J."/>
            <person name="Mondo S."/>
            <person name="Nolan M."/>
            <person name="Ohm R."/>
            <person name="Pangilinan J."/>
            <person name="Park H.-J."/>
            <person name="Ramirez L."/>
            <person name="Alfaro M."/>
            <person name="Sun H."/>
            <person name="Tritt A."/>
            <person name="Yoshinaga Y."/>
            <person name="Zwiers L.-H."/>
            <person name="Turgeon B."/>
            <person name="Goodwin S."/>
            <person name="Spatafora J."/>
            <person name="Crous P."/>
            <person name="Grigoriev I."/>
        </authorList>
    </citation>
    <scope>NUCLEOTIDE SEQUENCE</scope>
    <source>
        <strain evidence="1">CBS 125425</strain>
    </source>
</reference>
<proteinExistence type="predicted"/>
<comment type="caution">
    <text evidence="1">The sequence shown here is derived from an EMBL/GenBank/DDBJ whole genome shotgun (WGS) entry which is preliminary data.</text>
</comment>